<comment type="caution">
    <text evidence="5">The sequence shown here is derived from an EMBL/GenBank/DDBJ whole genome shotgun (WGS) entry which is preliminary data.</text>
</comment>
<dbReference type="EMBL" id="JACBZS010000001">
    <property type="protein sequence ID" value="NYI72252.1"/>
    <property type="molecule type" value="Genomic_DNA"/>
</dbReference>
<evidence type="ECO:0000259" key="4">
    <source>
        <dbReference type="Pfam" id="PF05193"/>
    </source>
</evidence>
<feature type="region of interest" description="Disordered" evidence="2">
    <location>
        <begin position="223"/>
        <end position="245"/>
    </location>
</feature>
<dbReference type="PANTHER" id="PTHR11851:SF49">
    <property type="entry name" value="MITOCHONDRIAL-PROCESSING PEPTIDASE SUBUNIT ALPHA"/>
    <property type="match status" value="1"/>
</dbReference>
<dbReference type="Pfam" id="PF00675">
    <property type="entry name" value="Peptidase_M16"/>
    <property type="match status" value="1"/>
</dbReference>
<evidence type="ECO:0000313" key="6">
    <source>
        <dbReference type="Proteomes" id="UP000527616"/>
    </source>
</evidence>
<keyword evidence="6" id="KW-1185">Reference proteome</keyword>
<dbReference type="InterPro" id="IPR007863">
    <property type="entry name" value="Peptidase_M16_C"/>
</dbReference>
<dbReference type="Proteomes" id="UP000527616">
    <property type="component" value="Unassembled WGS sequence"/>
</dbReference>
<dbReference type="InterPro" id="IPR011249">
    <property type="entry name" value="Metalloenz_LuxS/M16"/>
</dbReference>
<dbReference type="RefSeq" id="WP_179445976.1">
    <property type="nucleotide sequence ID" value="NZ_JACBZS010000001.1"/>
</dbReference>
<evidence type="ECO:0000256" key="1">
    <source>
        <dbReference type="ARBA" id="ARBA00007261"/>
    </source>
</evidence>
<sequence length="438" mass="47688">MTRNPTAAARRHRDGEIRRTVLPSGLRVITEAMPRAGSVALGFFVDAGSRHETARQHGASHFLEHVLFKGTPTRGAEQISAEIEGVGGEINAYTAKEHTCFHAKVLGADRELAVEVMIDMLANSLIRSEDLEAEREVILDEISMHADDPGESAHELVSAALFDRDPLGRPVIGSEESIIAMSRRQVINYWRKFYRPSSIVVSAAGRVDHDRLVAQLTSFATSSQVRPSATPDRRPTRPRAARPAVISRSRSFEQSSAVLGFGGVGRFDPRRPALNLLSVILGGGMSSRLFVEVRERRGLAYAIDAVQGAYSDAGMFTVEWASHAERAGDILAVVRDTIAAIVDSGVSAAELARAQGQVRGQTVLAYEGSTSRMSRNGAAELTGDARTVEDYLRSHDEVGLDDVTTVARELLAQPPVLGIVGPRTNRRRLDRIVQRWVS</sequence>
<protein>
    <submittedName>
        <fullName evidence="5">Putative Zn-dependent peptidase</fullName>
    </submittedName>
</protein>
<feature type="domain" description="Peptidase M16 N-terminal" evidence="3">
    <location>
        <begin position="27"/>
        <end position="173"/>
    </location>
</feature>
<evidence type="ECO:0000313" key="5">
    <source>
        <dbReference type="EMBL" id="NYI72252.1"/>
    </source>
</evidence>
<dbReference type="InterPro" id="IPR011765">
    <property type="entry name" value="Pept_M16_N"/>
</dbReference>
<proteinExistence type="inferred from homology"/>
<feature type="domain" description="Peptidase M16 C-terminal" evidence="4">
    <location>
        <begin position="181"/>
        <end position="357"/>
    </location>
</feature>
<dbReference type="PANTHER" id="PTHR11851">
    <property type="entry name" value="METALLOPROTEASE"/>
    <property type="match status" value="1"/>
</dbReference>
<reference evidence="5 6" key="1">
    <citation type="submission" date="2020-07" db="EMBL/GenBank/DDBJ databases">
        <title>Sequencing the genomes of 1000 actinobacteria strains.</title>
        <authorList>
            <person name="Klenk H.-P."/>
        </authorList>
    </citation>
    <scope>NUCLEOTIDE SEQUENCE [LARGE SCALE GENOMIC DNA]</scope>
    <source>
        <strain evidence="5 6">DSM 103164</strain>
    </source>
</reference>
<gene>
    <name evidence="5" type="ORF">GGQ54_002812</name>
</gene>
<dbReference type="SUPFAM" id="SSF63411">
    <property type="entry name" value="LuxS/MPP-like metallohydrolase"/>
    <property type="match status" value="2"/>
</dbReference>
<organism evidence="5 6">
    <name type="scientific">Naumannella cuiyingiana</name>
    <dbReference type="NCBI Taxonomy" id="1347891"/>
    <lineage>
        <taxon>Bacteria</taxon>
        <taxon>Bacillati</taxon>
        <taxon>Actinomycetota</taxon>
        <taxon>Actinomycetes</taxon>
        <taxon>Propionibacteriales</taxon>
        <taxon>Propionibacteriaceae</taxon>
        <taxon>Naumannella</taxon>
    </lineage>
</organism>
<evidence type="ECO:0000259" key="3">
    <source>
        <dbReference type="Pfam" id="PF00675"/>
    </source>
</evidence>
<dbReference type="Gene3D" id="3.30.830.10">
    <property type="entry name" value="Metalloenzyme, LuxS/M16 peptidase-like"/>
    <property type="match status" value="2"/>
</dbReference>
<accession>A0A7Z0DBC3</accession>
<evidence type="ECO:0000256" key="2">
    <source>
        <dbReference type="SAM" id="MobiDB-lite"/>
    </source>
</evidence>
<dbReference type="InterPro" id="IPR050361">
    <property type="entry name" value="MPP/UQCRC_Complex"/>
</dbReference>
<dbReference type="Pfam" id="PF05193">
    <property type="entry name" value="Peptidase_M16_C"/>
    <property type="match status" value="1"/>
</dbReference>
<dbReference type="GO" id="GO:0046872">
    <property type="term" value="F:metal ion binding"/>
    <property type="evidence" value="ECO:0007669"/>
    <property type="project" value="InterPro"/>
</dbReference>
<dbReference type="AlphaFoldDB" id="A0A7Z0DBC3"/>
<name>A0A7Z0DBC3_9ACTN</name>
<comment type="similarity">
    <text evidence="1">Belongs to the peptidase M16 family.</text>
</comment>